<dbReference type="OrthoDB" id="3050608at2759"/>
<gene>
    <name evidence="2" type="ORF">BDV98DRAFT_563998</name>
</gene>
<proteinExistence type="predicted"/>
<evidence type="ECO:0000256" key="1">
    <source>
        <dbReference type="SAM" id="MobiDB-lite"/>
    </source>
</evidence>
<accession>A0A5C3QY72</accession>
<dbReference type="PANTHER" id="PTHR40462">
    <property type="entry name" value="CHROMOSOME 1, WHOLE GENOME SHOTGUN SEQUENCE"/>
    <property type="match status" value="1"/>
</dbReference>
<evidence type="ECO:0000313" key="3">
    <source>
        <dbReference type="Proteomes" id="UP000305067"/>
    </source>
</evidence>
<dbReference type="AlphaFoldDB" id="A0A5C3QY72"/>
<dbReference type="PANTHER" id="PTHR40462:SF1">
    <property type="entry name" value="EXPRESSED PROTEIN"/>
    <property type="match status" value="1"/>
</dbReference>
<dbReference type="EMBL" id="ML178820">
    <property type="protein sequence ID" value="TFL03304.1"/>
    <property type="molecule type" value="Genomic_DNA"/>
</dbReference>
<protein>
    <submittedName>
        <fullName evidence="2">Uncharacterized protein</fullName>
    </submittedName>
</protein>
<reference evidence="2 3" key="1">
    <citation type="journal article" date="2019" name="Nat. Ecol. Evol.">
        <title>Megaphylogeny resolves global patterns of mushroom evolution.</title>
        <authorList>
            <person name="Varga T."/>
            <person name="Krizsan K."/>
            <person name="Foldi C."/>
            <person name="Dima B."/>
            <person name="Sanchez-Garcia M."/>
            <person name="Sanchez-Ramirez S."/>
            <person name="Szollosi G.J."/>
            <person name="Szarkandi J.G."/>
            <person name="Papp V."/>
            <person name="Albert L."/>
            <person name="Andreopoulos W."/>
            <person name="Angelini C."/>
            <person name="Antonin V."/>
            <person name="Barry K.W."/>
            <person name="Bougher N.L."/>
            <person name="Buchanan P."/>
            <person name="Buyck B."/>
            <person name="Bense V."/>
            <person name="Catcheside P."/>
            <person name="Chovatia M."/>
            <person name="Cooper J."/>
            <person name="Damon W."/>
            <person name="Desjardin D."/>
            <person name="Finy P."/>
            <person name="Geml J."/>
            <person name="Haridas S."/>
            <person name="Hughes K."/>
            <person name="Justo A."/>
            <person name="Karasinski D."/>
            <person name="Kautmanova I."/>
            <person name="Kiss B."/>
            <person name="Kocsube S."/>
            <person name="Kotiranta H."/>
            <person name="LaButti K.M."/>
            <person name="Lechner B.E."/>
            <person name="Liimatainen K."/>
            <person name="Lipzen A."/>
            <person name="Lukacs Z."/>
            <person name="Mihaltcheva S."/>
            <person name="Morgado L.N."/>
            <person name="Niskanen T."/>
            <person name="Noordeloos M.E."/>
            <person name="Ohm R.A."/>
            <person name="Ortiz-Santana B."/>
            <person name="Ovrebo C."/>
            <person name="Racz N."/>
            <person name="Riley R."/>
            <person name="Savchenko A."/>
            <person name="Shiryaev A."/>
            <person name="Soop K."/>
            <person name="Spirin V."/>
            <person name="Szebenyi C."/>
            <person name="Tomsovsky M."/>
            <person name="Tulloss R.E."/>
            <person name="Uehling J."/>
            <person name="Grigoriev I.V."/>
            <person name="Vagvolgyi C."/>
            <person name="Papp T."/>
            <person name="Martin F.M."/>
            <person name="Miettinen O."/>
            <person name="Hibbett D.S."/>
            <person name="Nagy L.G."/>
        </authorList>
    </citation>
    <scope>NUCLEOTIDE SEQUENCE [LARGE SCALE GENOMIC DNA]</scope>
    <source>
        <strain evidence="2 3">CBS 309.79</strain>
    </source>
</reference>
<feature type="region of interest" description="Disordered" evidence="1">
    <location>
        <begin position="1"/>
        <end position="98"/>
    </location>
</feature>
<feature type="compositionally biased region" description="Polar residues" evidence="1">
    <location>
        <begin position="8"/>
        <end position="32"/>
    </location>
</feature>
<dbReference type="Proteomes" id="UP000305067">
    <property type="component" value="Unassembled WGS sequence"/>
</dbReference>
<feature type="compositionally biased region" description="Basic and acidic residues" evidence="1">
    <location>
        <begin position="41"/>
        <end position="55"/>
    </location>
</feature>
<organism evidence="2 3">
    <name type="scientific">Pterulicium gracile</name>
    <dbReference type="NCBI Taxonomy" id="1884261"/>
    <lineage>
        <taxon>Eukaryota</taxon>
        <taxon>Fungi</taxon>
        <taxon>Dikarya</taxon>
        <taxon>Basidiomycota</taxon>
        <taxon>Agaricomycotina</taxon>
        <taxon>Agaricomycetes</taxon>
        <taxon>Agaricomycetidae</taxon>
        <taxon>Agaricales</taxon>
        <taxon>Pleurotineae</taxon>
        <taxon>Pterulaceae</taxon>
        <taxon>Pterulicium</taxon>
    </lineage>
</organism>
<keyword evidence="3" id="KW-1185">Reference proteome</keyword>
<sequence>MDFIKKMTSGQGKQSTTDQPPTQGGFMTSVSDSMGGGQTGERNEDPLDKAVDYAQERMGGGPQTNESSMEQAKDERISDAIRSGYKNATGKDVPIADK</sequence>
<name>A0A5C3QY72_9AGAR</name>
<evidence type="ECO:0000313" key="2">
    <source>
        <dbReference type="EMBL" id="TFL03304.1"/>
    </source>
</evidence>